<keyword evidence="5" id="KW-1185">Reference proteome</keyword>
<feature type="domain" description="Ketosynthase family 3 (KS3)" evidence="3">
    <location>
        <begin position="10"/>
        <end position="168"/>
    </location>
</feature>
<dbReference type="InterPro" id="IPR020841">
    <property type="entry name" value="PKS_Beta-ketoAc_synthase_dom"/>
</dbReference>
<evidence type="ECO:0000259" key="3">
    <source>
        <dbReference type="PROSITE" id="PS52004"/>
    </source>
</evidence>
<dbReference type="AlphaFoldDB" id="A0A8H4YVL9"/>
<gene>
    <name evidence="4" type="ORF">FANTH_11816</name>
</gene>
<dbReference type="EMBL" id="JABEVY010000364">
    <property type="protein sequence ID" value="KAF5235119.1"/>
    <property type="molecule type" value="Genomic_DNA"/>
</dbReference>
<evidence type="ECO:0000256" key="1">
    <source>
        <dbReference type="ARBA" id="ARBA00022450"/>
    </source>
</evidence>
<evidence type="ECO:0000256" key="2">
    <source>
        <dbReference type="ARBA" id="ARBA00022553"/>
    </source>
</evidence>
<evidence type="ECO:0000313" key="5">
    <source>
        <dbReference type="Proteomes" id="UP000573603"/>
    </source>
</evidence>
<proteinExistence type="predicted"/>
<dbReference type="SMART" id="SM00825">
    <property type="entry name" value="PKS_KS"/>
    <property type="match status" value="1"/>
</dbReference>
<keyword evidence="2" id="KW-0597">Phosphoprotein</keyword>
<dbReference type="PROSITE" id="PS52004">
    <property type="entry name" value="KS3_2"/>
    <property type="match status" value="1"/>
</dbReference>
<dbReference type="InterPro" id="IPR050091">
    <property type="entry name" value="PKS_NRPS_Biosynth_Enz"/>
</dbReference>
<comment type="caution">
    <text evidence="4">The sequence shown here is derived from an EMBL/GenBank/DDBJ whole genome shotgun (WGS) entry which is preliminary data.</text>
</comment>
<reference evidence="4 5" key="1">
    <citation type="journal article" date="2020" name="BMC Genomics">
        <title>Correction to: Identification and distribution of gene clusters required for synthesis of sphingolipid metabolism inhibitors in diverse species of the filamentous fungus Fusarium.</title>
        <authorList>
            <person name="Kim H.S."/>
            <person name="Lohmar J.M."/>
            <person name="Busman M."/>
            <person name="Brown D.W."/>
            <person name="Naumann T.A."/>
            <person name="Divon H.H."/>
            <person name="Lysoe E."/>
            <person name="Uhlig S."/>
            <person name="Proctor R.H."/>
        </authorList>
    </citation>
    <scope>NUCLEOTIDE SEQUENCE [LARGE SCALE GENOMIC DNA]</scope>
    <source>
        <strain evidence="4 5">NRRL 25214</strain>
    </source>
</reference>
<protein>
    <recommendedName>
        <fullName evidence="3">Ketosynthase family 3 (KS3) domain-containing protein</fullName>
    </recommendedName>
</protein>
<dbReference type="GO" id="GO:0006633">
    <property type="term" value="P:fatty acid biosynthetic process"/>
    <property type="evidence" value="ECO:0007669"/>
    <property type="project" value="TreeGrafter"/>
</dbReference>
<evidence type="ECO:0000313" key="4">
    <source>
        <dbReference type="EMBL" id="KAF5235119.1"/>
    </source>
</evidence>
<dbReference type="PANTHER" id="PTHR43775:SF37">
    <property type="entry name" value="SI:DKEY-61P9.11"/>
    <property type="match status" value="1"/>
</dbReference>
<dbReference type="GO" id="GO:0044550">
    <property type="term" value="P:secondary metabolite biosynthetic process"/>
    <property type="evidence" value="ECO:0007669"/>
    <property type="project" value="TreeGrafter"/>
</dbReference>
<dbReference type="InterPro" id="IPR014030">
    <property type="entry name" value="Ketoacyl_synth_N"/>
</dbReference>
<dbReference type="CDD" id="cd00833">
    <property type="entry name" value="PKS"/>
    <property type="match status" value="1"/>
</dbReference>
<name>A0A8H4YVL9_9HYPO</name>
<keyword evidence="1" id="KW-0596">Phosphopantetheine</keyword>
<sequence>MAFDTVNTNMMPIAVVGIGCRFPGNSSNPEALWEVLSNARSCYSKVPPDRYNVDSFRHPSNKLNTSVAQGAHFLSENIAAFNASFFNIAPVNAKSMDPHQRILLEVVYEALESAGHRMNDTAGSNTSCYVGTFTCDWSDMLMQDPESVLKNPVGKSDLGFKAANTILD</sequence>
<dbReference type="InterPro" id="IPR016039">
    <property type="entry name" value="Thiolase-like"/>
</dbReference>
<organism evidence="4 5">
    <name type="scientific">Fusarium anthophilum</name>
    <dbReference type="NCBI Taxonomy" id="48485"/>
    <lineage>
        <taxon>Eukaryota</taxon>
        <taxon>Fungi</taxon>
        <taxon>Dikarya</taxon>
        <taxon>Ascomycota</taxon>
        <taxon>Pezizomycotina</taxon>
        <taxon>Sordariomycetes</taxon>
        <taxon>Hypocreomycetidae</taxon>
        <taxon>Hypocreales</taxon>
        <taxon>Nectriaceae</taxon>
        <taxon>Fusarium</taxon>
        <taxon>Fusarium fujikuroi species complex</taxon>
    </lineage>
</organism>
<dbReference type="PANTHER" id="PTHR43775">
    <property type="entry name" value="FATTY ACID SYNTHASE"/>
    <property type="match status" value="1"/>
</dbReference>
<dbReference type="SUPFAM" id="SSF53901">
    <property type="entry name" value="Thiolase-like"/>
    <property type="match status" value="1"/>
</dbReference>
<accession>A0A8H4YVL9</accession>
<dbReference type="Pfam" id="PF00109">
    <property type="entry name" value="ketoacyl-synt"/>
    <property type="match status" value="1"/>
</dbReference>
<dbReference type="Proteomes" id="UP000573603">
    <property type="component" value="Unassembled WGS sequence"/>
</dbReference>
<dbReference type="Gene3D" id="3.40.47.10">
    <property type="match status" value="1"/>
</dbReference>
<dbReference type="GO" id="GO:0004312">
    <property type="term" value="F:fatty acid synthase activity"/>
    <property type="evidence" value="ECO:0007669"/>
    <property type="project" value="TreeGrafter"/>
</dbReference>